<evidence type="ECO:0000256" key="6">
    <source>
        <dbReference type="ARBA" id="ARBA00023136"/>
    </source>
</evidence>
<accession>A0A0U1LWC0</accession>
<evidence type="ECO:0000313" key="11">
    <source>
        <dbReference type="EMBL" id="CRG87382.1"/>
    </source>
</evidence>
<organism evidence="11 12">
    <name type="scientific">Talaromyces islandicus</name>
    <name type="common">Penicillium islandicum</name>
    <dbReference type="NCBI Taxonomy" id="28573"/>
    <lineage>
        <taxon>Eukaryota</taxon>
        <taxon>Fungi</taxon>
        <taxon>Dikarya</taxon>
        <taxon>Ascomycota</taxon>
        <taxon>Pezizomycotina</taxon>
        <taxon>Eurotiomycetes</taxon>
        <taxon>Eurotiomycetidae</taxon>
        <taxon>Eurotiales</taxon>
        <taxon>Trichocomaceae</taxon>
        <taxon>Talaromyces</taxon>
        <taxon>Talaromyces sect. Islandici</taxon>
    </lineage>
</organism>
<dbReference type="PANTHER" id="PTHR23502">
    <property type="entry name" value="MAJOR FACILITATOR SUPERFAMILY"/>
    <property type="match status" value="1"/>
</dbReference>
<evidence type="ECO:0000256" key="1">
    <source>
        <dbReference type="ARBA" id="ARBA00004651"/>
    </source>
</evidence>
<evidence type="ECO:0000256" key="5">
    <source>
        <dbReference type="ARBA" id="ARBA00022989"/>
    </source>
</evidence>
<dbReference type="GO" id="GO:0022857">
    <property type="term" value="F:transmembrane transporter activity"/>
    <property type="evidence" value="ECO:0007669"/>
    <property type="project" value="InterPro"/>
</dbReference>
<dbReference type="OMA" id="PICTFMS"/>
<feature type="domain" description="Major facilitator superfamily (MFS) profile" evidence="10">
    <location>
        <begin position="95"/>
        <end position="509"/>
    </location>
</feature>
<keyword evidence="4 9" id="KW-0812">Transmembrane</keyword>
<dbReference type="EMBL" id="CVMT01000003">
    <property type="protein sequence ID" value="CRG87382.1"/>
    <property type="molecule type" value="Genomic_DNA"/>
</dbReference>
<proteinExistence type="inferred from homology"/>
<feature type="transmembrane region" description="Helical" evidence="9">
    <location>
        <begin position="161"/>
        <end position="181"/>
    </location>
</feature>
<sequence length="509" mass="55649">MASLHLSEEALHNKPDQLGFQTGHSNFATPSSGAQSLLPSDNDGEAKSKKCSLDGVRQLDPEVSRDQGTRTTVTWDGPADPSNPRNWPGRQKWINVFLISLQGTLSPIASTILALGSLQIASDFSLTDPYTPALPVGLYVLGLGIGPVLVAPCSELYGRRIAYITCFTIFTILNVGCALAPNITALSILRLLSGMGGSAGPSLGGSSIADMFHPKERGRAQAVYSLGPTTGPVIGGLIGGFIVYYTGNWRWMMWVMAIASGTTAFAAICFQRETYGPILLQWKKKRLESEKPNISYQTGHENHGKGLLRRAFTRPMRLLFTSPICAFMSLYLALIYGILYLHLITITLLFGSTPIYGLFSYRWTDGTTGLAYLGAGLGSMIGIAICAKFLNRSYNYMARRYEEKHDHPGHMPEFRLPFMQVGLTIVPAGLIMFGWSAEKQTHWIVPLLGACIFGLGMLMSYVCIHTYLTDAFEQYAASALAAAVVTRCLLSCVFTIVGFQLYRRLGYAW</sequence>
<dbReference type="Proteomes" id="UP000054383">
    <property type="component" value="Unassembled WGS sequence"/>
</dbReference>
<feature type="transmembrane region" description="Helical" evidence="9">
    <location>
        <begin position="187"/>
        <end position="209"/>
    </location>
</feature>
<evidence type="ECO:0000256" key="8">
    <source>
        <dbReference type="SAM" id="MobiDB-lite"/>
    </source>
</evidence>
<feature type="transmembrane region" description="Helical" evidence="9">
    <location>
        <begin position="251"/>
        <end position="270"/>
    </location>
</feature>
<feature type="transmembrane region" description="Helical" evidence="9">
    <location>
        <begin position="221"/>
        <end position="245"/>
    </location>
</feature>
<feature type="transmembrane region" description="Helical" evidence="9">
    <location>
        <begin position="443"/>
        <end position="464"/>
    </location>
</feature>
<feature type="transmembrane region" description="Helical" evidence="9">
    <location>
        <begin position="318"/>
        <end position="350"/>
    </location>
</feature>
<evidence type="ECO:0000313" key="12">
    <source>
        <dbReference type="Proteomes" id="UP000054383"/>
    </source>
</evidence>
<evidence type="ECO:0000256" key="9">
    <source>
        <dbReference type="SAM" id="Phobius"/>
    </source>
</evidence>
<dbReference type="STRING" id="28573.A0A0U1LWC0"/>
<evidence type="ECO:0000259" key="10">
    <source>
        <dbReference type="PROSITE" id="PS50850"/>
    </source>
</evidence>
<feature type="region of interest" description="Disordered" evidence="8">
    <location>
        <begin position="1"/>
        <end position="87"/>
    </location>
</feature>
<dbReference type="InterPro" id="IPR005829">
    <property type="entry name" value="Sugar_transporter_CS"/>
</dbReference>
<feature type="transmembrane region" description="Helical" evidence="9">
    <location>
        <begin position="370"/>
        <end position="390"/>
    </location>
</feature>
<protein>
    <submittedName>
        <fullName evidence="11">Putative MFS-type transporter C409,08</fullName>
    </submittedName>
</protein>
<keyword evidence="5 9" id="KW-1133">Transmembrane helix</keyword>
<dbReference type="GO" id="GO:0005886">
    <property type="term" value="C:plasma membrane"/>
    <property type="evidence" value="ECO:0007669"/>
    <property type="project" value="UniProtKB-SubCell"/>
</dbReference>
<evidence type="ECO:0000256" key="3">
    <source>
        <dbReference type="ARBA" id="ARBA00022475"/>
    </source>
</evidence>
<feature type="transmembrane region" description="Helical" evidence="9">
    <location>
        <begin position="418"/>
        <end position="437"/>
    </location>
</feature>
<feature type="compositionally biased region" description="Polar residues" evidence="8">
    <location>
        <begin position="19"/>
        <end position="39"/>
    </location>
</feature>
<dbReference type="AlphaFoldDB" id="A0A0U1LWC0"/>
<dbReference type="GO" id="GO:0140115">
    <property type="term" value="P:export across plasma membrane"/>
    <property type="evidence" value="ECO:0007669"/>
    <property type="project" value="UniProtKB-ARBA"/>
</dbReference>
<comment type="similarity">
    <text evidence="7">Belongs to the major facilitator superfamily. DHA1 family. Polyamines/proton antiporter (TC 2.A.1.2.16) subfamily.</text>
</comment>
<dbReference type="Pfam" id="PF07690">
    <property type="entry name" value="MFS_1"/>
    <property type="match status" value="1"/>
</dbReference>
<gene>
    <name evidence="11" type="ORF">PISL3812_04399</name>
</gene>
<keyword evidence="12" id="KW-1185">Reference proteome</keyword>
<keyword evidence="3" id="KW-1003">Cell membrane</keyword>
<dbReference type="InterPro" id="IPR011701">
    <property type="entry name" value="MFS"/>
</dbReference>
<dbReference type="OrthoDB" id="6770063at2759"/>
<evidence type="ECO:0000256" key="4">
    <source>
        <dbReference type="ARBA" id="ARBA00022692"/>
    </source>
</evidence>
<dbReference type="GO" id="GO:0042908">
    <property type="term" value="P:xenobiotic transport"/>
    <property type="evidence" value="ECO:0007669"/>
    <property type="project" value="UniProtKB-ARBA"/>
</dbReference>
<dbReference type="InterPro" id="IPR020846">
    <property type="entry name" value="MFS_dom"/>
</dbReference>
<keyword evidence="6 9" id="KW-0472">Membrane</keyword>
<dbReference type="PANTHER" id="PTHR23502:SF186">
    <property type="entry name" value="MAJOR FACILITATOR SUPERFAMILY (MFS) PROFILE DOMAIN-CONTAINING PROTEIN"/>
    <property type="match status" value="1"/>
</dbReference>
<dbReference type="PROSITE" id="PS00216">
    <property type="entry name" value="SUGAR_TRANSPORT_1"/>
    <property type="match status" value="1"/>
</dbReference>
<reference evidence="11 12" key="1">
    <citation type="submission" date="2015-04" db="EMBL/GenBank/DDBJ databases">
        <authorList>
            <person name="Syromyatnikov M.Y."/>
            <person name="Popov V.N."/>
        </authorList>
    </citation>
    <scope>NUCLEOTIDE SEQUENCE [LARGE SCALE GENOMIC DNA]</scope>
    <source>
        <strain evidence="11">WF-38-12</strain>
    </source>
</reference>
<dbReference type="CDD" id="cd17323">
    <property type="entry name" value="MFS_Tpo1_MDR_like"/>
    <property type="match status" value="1"/>
</dbReference>
<keyword evidence="2" id="KW-0813">Transport</keyword>
<feature type="transmembrane region" description="Helical" evidence="9">
    <location>
        <begin position="476"/>
        <end position="502"/>
    </location>
</feature>
<dbReference type="FunFam" id="1.20.1250.20:FF:000011">
    <property type="entry name" value="MFS multidrug transporter, putative"/>
    <property type="match status" value="1"/>
</dbReference>
<evidence type="ECO:0000256" key="2">
    <source>
        <dbReference type="ARBA" id="ARBA00022448"/>
    </source>
</evidence>
<comment type="subcellular location">
    <subcellularLocation>
        <location evidence="1">Cell membrane</location>
        <topology evidence="1">Multi-pass membrane protein</topology>
    </subcellularLocation>
</comment>
<feature type="compositionally biased region" description="Basic and acidic residues" evidence="8">
    <location>
        <begin position="44"/>
        <end position="68"/>
    </location>
</feature>
<name>A0A0U1LWC0_TALIS</name>
<evidence type="ECO:0000256" key="7">
    <source>
        <dbReference type="ARBA" id="ARBA00038459"/>
    </source>
</evidence>
<feature type="compositionally biased region" description="Basic and acidic residues" evidence="8">
    <location>
        <begin position="1"/>
        <end position="15"/>
    </location>
</feature>
<dbReference type="InterPro" id="IPR036259">
    <property type="entry name" value="MFS_trans_sf"/>
</dbReference>
<dbReference type="PROSITE" id="PS50850">
    <property type="entry name" value="MFS"/>
    <property type="match status" value="1"/>
</dbReference>
<feature type="transmembrane region" description="Helical" evidence="9">
    <location>
        <begin position="136"/>
        <end position="154"/>
    </location>
</feature>
<feature type="transmembrane region" description="Helical" evidence="9">
    <location>
        <begin position="93"/>
        <end position="116"/>
    </location>
</feature>
<dbReference type="Gene3D" id="1.20.1250.20">
    <property type="entry name" value="MFS general substrate transporter like domains"/>
    <property type="match status" value="1"/>
</dbReference>
<dbReference type="SUPFAM" id="SSF103473">
    <property type="entry name" value="MFS general substrate transporter"/>
    <property type="match status" value="1"/>
</dbReference>